<accession>A0A0W0U4G5</accession>
<dbReference type="GO" id="GO:0016787">
    <property type="term" value="F:hydrolase activity"/>
    <property type="evidence" value="ECO:0007669"/>
    <property type="project" value="UniProtKB-KW"/>
</dbReference>
<dbReference type="EC" id="3.4.21.-" evidence="11"/>
<evidence type="ECO:0000256" key="6">
    <source>
        <dbReference type="ARBA" id="ARBA00023236"/>
    </source>
</evidence>
<dbReference type="EMBL" id="UASS01000004">
    <property type="protein sequence ID" value="SPX59908.1"/>
    <property type="molecule type" value="Genomic_DNA"/>
</dbReference>
<sequence length="174" mass="18594">MPRGGKREGSGRPKGSNTYGESTHPLRIPASRLEDVKAFLATGVTNYAMPLFSSTVRAGSPTSADDYIEDYIDLNTHFSKQPGSTFLVTASGDSMVNANIQDGDMLVVNKDIKPTHGKIVIASVAGELTVKRLAILPGRIHLVAENPNYLPIVVNDETSLVILGVVTHIIHSAT</sequence>
<evidence type="ECO:0000256" key="7">
    <source>
        <dbReference type="RuleBase" id="RU003991"/>
    </source>
</evidence>
<evidence type="ECO:0000313" key="15">
    <source>
        <dbReference type="Proteomes" id="UP000254033"/>
    </source>
</evidence>
<dbReference type="EMBL" id="LNYB01000021">
    <property type="protein sequence ID" value="KTD02816.1"/>
    <property type="molecule type" value="Genomic_DNA"/>
</dbReference>
<feature type="domain" description="Peptidase S24/S26A/S26B/S26C" evidence="9">
    <location>
        <begin position="50"/>
        <end position="166"/>
    </location>
</feature>
<dbReference type="InterPro" id="IPR015927">
    <property type="entry name" value="Peptidase_S24_S26A/B/C"/>
</dbReference>
<dbReference type="Proteomes" id="UP000251942">
    <property type="component" value="Unassembled WGS sequence"/>
</dbReference>
<keyword evidence="2" id="KW-0227">DNA damage</keyword>
<feature type="compositionally biased region" description="Basic and acidic residues" evidence="8">
    <location>
        <begin position="1"/>
        <end position="11"/>
    </location>
</feature>
<name>A0A0W0U4G5_9GAMM</name>
<dbReference type="PATRIC" id="fig|453.4.peg.708"/>
<evidence type="ECO:0000256" key="1">
    <source>
        <dbReference type="ARBA" id="ARBA00007484"/>
    </source>
</evidence>
<dbReference type="GO" id="GO:0006355">
    <property type="term" value="P:regulation of DNA-templated transcription"/>
    <property type="evidence" value="ECO:0007669"/>
    <property type="project" value="InterPro"/>
</dbReference>
<keyword evidence="13" id="KW-1185">Reference proteome</keyword>
<dbReference type="InterPro" id="IPR036286">
    <property type="entry name" value="LexA/Signal_pep-like_sf"/>
</dbReference>
<dbReference type="CDD" id="cd06529">
    <property type="entry name" value="S24_LexA-like"/>
    <property type="match status" value="1"/>
</dbReference>
<proteinExistence type="inferred from homology"/>
<evidence type="ECO:0000259" key="9">
    <source>
        <dbReference type="Pfam" id="PF00717"/>
    </source>
</evidence>
<dbReference type="EMBL" id="UGNY01000001">
    <property type="protein sequence ID" value="STX37350.1"/>
    <property type="molecule type" value="Genomic_DNA"/>
</dbReference>
<organism evidence="10 13">
    <name type="scientific">Legionella feeleii</name>
    <dbReference type="NCBI Taxonomy" id="453"/>
    <lineage>
        <taxon>Bacteria</taxon>
        <taxon>Pseudomonadati</taxon>
        <taxon>Pseudomonadota</taxon>
        <taxon>Gammaproteobacteria</taxon>
        <taxon>Legionellales</taxon>
        <taxon>Legionellaceae</taxon>
        <taxon>Legionella</taxon>
    </lineage>
</organism>
<dbReference type="SUPFAM" id="SSF51306">
    <property type="entry name" value="LexA/Signal peptidase"/>
    <property type="match status" value="1"/>
</dbReference>
<dbReference type="Gene3D" id="2.10.109.10">
    <property type="entry name" value="Umud Fragment, subunit A"/>
    <property type="match status" value="1"/>
</dbReference>
<evidence type="ECO:0000256" key="2">
    <source>
        <dbReference type="ARBA" id="ARBA00022763"/>
    </source>
</evidence>
<evidence type="ECO:0000256" key="4">
    <source>
        <dbReference type="ARBA" id="ARBA00022813"/>
    </source>
</evidence>
<reference evidence="14 15" key="2">
    <citation type="submission" date="2018-06" db="EMBL/GenBank/DDBJ databases">
        <authorList>
            <consortium name="Pathogen Informatics"/>
            <person name="Doyle S."/>
        </authorList>
    </citation>
    <scope>NUCLEOTIDE SEQUENCE [LARGE SCALE GENOMIC DNA]</scope>
    <source>
        <strain evidence="12 15">NCTC11978</strain>
        <strain evidence="11 14">NCTC12022</strain>
    </source>
</reference>
<evidence type="ECO:0000313" key="13">
    <source>
        <dbReference type="Proteomes" id="UP000054698"/>
    </source>
</evidence>
<dbReference type="PRINTS" id="PR00726">
    <property type="entry name" value="LEXASERPTASE"/>
</dbReference>
<dbReference type="Proteomes" id="UP000054698">
    <property type="component" value="Unassembled WGS sequence"/>
</dbReference>
<dbReference type="InterPro" id="IPR050077">
    <property type="entry name" value="LexA_repressor"/>
</dbReference>
<keyword evidence="6" id="KW-0742">SOS response</keyword>
<reference evidence="10 13" key="1">
    <citation type="submission" date="2015-11" db="EMBL/GenBank/DDBJ databases">
        <title>Genomic analysis of 38 Legionella species identifies large and diverse effector repertoires.</title>
        <authorList>
            <person name="Burstein D."/>
            <person name="Amaro F."/>
            <person name="Zusman T."/>
            <person name="Lifshitz Z."/>
            <person name="Cohen O."/>
            <person name="Gilbert J.A."/>
            <person name="Pupko T."/>
            <person name="Shuman H.A."/>
            <person name="Segal G."/>
        </authorList>
    </citation>
    <scope>NUCLEOTIDE SEQUENCE [LARGE SCALE GENOMIC DNA]</scope>
    <source>
        <strain evidence="10 13">WO-44C</strain>
    </source>
</reference>
<dbReference type="STRING" id="453.Lfee_0654"/>
<dbReference type="Pfam" id="PF00717">
    <property type="entry name" value="Peptidase_S24"/>
    <property type="match status" value="1"/>
</dbReference>
<dbReference type="PANTHER" id="PTHR33516">
    <property type="entry name" value="LEXA REPRESSOR"/>
    <property type="match status" value="1"/>
</dbReference>
<evidence type="ECO:0000313" key="10">
    <source>
        <dbReference type="EMBL" id="KTD02816.1"/>
    </source>
</evidence>
<dbReference type="NCBIfam" id="NF007621">
    <property type="entry name" value="PRK10276.1"/>
    <property type="match status" value="1"/>
</dbReference>
<evidence type="ECO:0000256" key="5">
    <source>
        <dbReference type="ARBA" id="ARBA00023204"/>
    </source>
</evidence>
<keyword evidence="4 7" id="KW-0068">Autocatalytic cleavage</keyword>
<dbReference type="InterPro" id="IPR039418">
    <property type="entry name" value="LexA-like"/>
</dbReference>
<dbReference type="AlphaFoldDB" id="A0A0W0U4G5"/>
<evidence type="ECO:0000313" key="12">
    <source>
        <dbReference type="EMBL" id="STX37350.1"/>
    </source>
</evidence>
<dbReference type="GO" id="GO:0006281">
    <property type="term" value="P:DNA repair"/>
    <property type="evidence" value="ECO:0007669"/>
    <property type="project" value="UniProtKB-KW"/>
</dbReference>
<gene>
    <name evidence="11" type="primary">umuD_1</name>
    <name evidence="10" type="ORF">Lfee_0654</name>
    <name evidence="12" type="ORF">NCTC11978_00512</name>
    <name evidence="11" type="ORF">NCTC12022_00619</name>
</gene>
<evidence type="ECO:0000256" key="8">
    <source>
        <dbReference type="SAM" id="MobiDB-lite"/>
    </source>
</evidence>
<protein>
    <submittedName>
        <fullName evidence="11">SOS (Error prone) mutagenesis protein UmuD (RumA)</fullName>
        <ecNumber evidence="11">3.4.21.-</ecNumber>
    </submittedName>
    <submittedName>
        <fullName evidence="10">SOS error prone mutagenesis protein UmuD (RumA)</fullName>
    </submittedName>
</protein>
<dbReference type="RefSeq" id="WP_058443873.1">
    <property type="nucleotide sequence ID" value="NZ_CAAAHT010000021.1"/>
</dbReference>
<evidence type="ECO:0000313" key="14">
    <source>
        <dbReference type="Proteomes" id="UP000251942"/>
    </source>
</evidence>
<dbReference type="InterPro" id="IPR006197">
    <property type="entry name" value="Peptidase_S24_LexA"/>
</dbReference>
<keyword evidence="3 7" id="KW-0378">Hydrolase</keyword>
<keyword evidence="5" id="KW-0234">DNA repair</keyword>
<evidence type="ECO:0000256" key="3">
    <source>
        <dbReference type="ARBA" id="ARBA00022801"/>
    </source>
</evidence>
<feature type="region of interest" description="Disordered" evidence="8">
    <location>
        <begin position="1"/>
        <end position="26"/>
    </location>
</feature>
<evidence type="ECO:0000313" key="11">
    <source>
        <dbReference type="EMBL" id="SPX59908.1"/>
    </source>
</evidence>
<dbReference type="GO" id="GO:0003677">
    <property type="term" value="F:DNA binding"/>
    <property type="evidence" value="ECO:0007669"/>
    <property type="project" value="InterPro"/>
</dbReference>
<dbReference type="GO" id="GO:0009432">
    <property type="term" value="P:SOS response"/>
    <property type="evidence" value="ECO:0007669"/>
    <property type="project" value="UniProtKB-KW"/>
</dbReference>
<dbReference type="OrthoDB" id="9802364at2"/>
<dbReference type="Proteomes" id="UP000254033">
    <property type="component" value="Unassembled WGS sequence"/>
</dbReference>
<dbReference type="PANTHER" id="PTHR33516:SF2">
    <property type="entry name" value="LEXA REPRESSOR-RELATED"/>
    <property type="match status" value="1"/>
</dbReference>
<comment type="similarity">
    <text evidence="1 7">Belongs to the peptidase S24 family.</text>
</comment>